<dbReference type="EMBL" id="CP064789">
    <property type="protein sequence ID" value="QSG12544.1"/>
    <property type="molecule type" value="Genomic_DNA"/>
</dbReference>
<keyword evidence="1" id="KW-1133">Transmembrane helix</keyword>
<dbReference type="InterPro" id="IPR019277">
    <property type="entry name" value="DUF2304"/>
</dbReference>
<organism evidence="2 3">
    <name type="scientific">Halapricum desulfuricans</name>
    <dbReference type="NCBI Taxonomy" id="2841257"/>
    <lineage>
        <taxon>Archaea</taxon>
        <taxon>Methanobacteriati</taxon>
        <taxon>Methanobacteriota</taxon>
        <taxon>Stenosarchaea group</taxon>
        <taxon>Halobacteria</taxon>
        <taxon>Halobacteriales</taxon>
        <taxon>Haloarculaceae</taxon>
        <taxon>Halapricum</taxon>
    </lineage>
</organism>
<protein>
    <submittedName>
        <fullName evidence="2">Putative membrane protein</fullName>
    </submittedName>
</protein>
<dbReference type="AlphaFoldDB" id="A0A897NJC7"/>
<dbReference type="Proteomes" id="UP000663305">
    <property type="component" value="Chromosome"/>
</dbReference>
<dbReference type="GeneID" id="68861666"/>
<sequence length="130" mass="14238">MIGFELAPIHGIGAVAGLALLYQSYRLVAARKGSVFEFLLWAGFGIGLLAISVGSALKSVDLLDALEGTLSALGFGPGTDSIFFVSNLLLLFVVFYTYVQLVESRRRLSDLNQELALLRYDFEQRTDDED</sequence>
<keyword evidence="1" id="KW-0472">Membrane</keyword>
<keyword evidence="1" id="KW-0812">Transmembrane</keyword>
<dbReference type="Pfam" id="PF10066">
    <property type="entry name" value="DUF2304"/>
    <property type="match status" value="1"/>
</dbReference>
<feature type="transmembrane region" description="Helical" evidence="1">
    <location>
        <begin position="81"/>
        <end position="99"/>
    </location>
</feature>
<proteinExistence type="predicted"/>
<reference evidence="2" key="1">
    <citation type="submission" date="2020-11" db="EMBL/GenBank/DDBJ databases">
        <title>Carbohydrate-dependent, anaerobic sulfur respiration: A novel catabolism in halophilic archaea.</title>
        <authorList>
            <person name="Sorokin D.Y."/>
            <person name="Messina E."/>
            <person name="Smedile F."/>
            <person name="La Cono V."/>
            <person name="Hallsworth J.E."/>
            <person name="Yakimov M.M."/>
        </authorList>
    </citation>
    <scope>NUCLEOTIDE SEQUENCE</scope>
    <source>
        <strain evidence="2">HSR-Bgl</strain>
    </source>
</reference>
<dbReference type="RefSeq" id="WP_229124468.1">
    <property type="nucleotide sequence ID" value="NZ_CP064789.1"/>
</dbReference>
<accession>A0A897NJC7</accession>
<evidence type="ECO:0000313" key="2">
    <source>
        <dbReference type="EMBL" id="QSG12544.1"/>
    </source>
</evidence>
<evidence type="ECO:0000313" key="3">
    <source>
        <dbReference type="Proteomes" id="UP000663305"/>
    </source>
</evidence>
<evidence type="ECO:0000256" key="1">
    <source>
        <dbReference type="SAM" id="Phobius"/>
    </source>
</evidence>
<name>A0A897NJC7_9EURY</name>
<feature type="transmembrane region" description="Helical" evidence="1">
    <location>
        <begin position="35"/>
        <end position="57"/>
    </location>
</feature>
<gene>
    <name evidence="2" type="ORF">HSBGL_2137</name>
</gene>
<feature type="transmembrane region" description="Helical" evidence="1">
    <location>
        <begin position="6"/>
        <end position="23"/>
    </location>
</feature>